<dbReference type="InterPro" id="IPR036259">
    <property type="entry name" value="MFS_trans_sf"/>
</dbReference>
<keyword evidence="6 8" id="KW-1133">Transmembrane helix</keyword>
<sequence>MNTALEHQAEARAHWSLVAAALLATYMQAVNISIPNAAVLHVQGGLSMTDDEIGWVFSSYIAAGAIVMPLTHWLAGRFGRKKVFLVSLAIFSVGLILDTLAKTPLQFVSARILQGAASGTLAPLSMAILLHELPPLRHGRIGVAWSVTSLLGILSGPAMGGWLGEYLGWHAIFYVSFPMAAFIAVAMGCYLKEKKLHKREHFDFFGWMTFSIGIAGLQMMLDRGERMEWFASPEIWVEAIASIIGFYLFIVHVCTRSEHFLHKALFTNCNYGVATVMFFAFGFVLLPTLALTSPMLEELLGYPADTAGYITIPRGVALLAALLLTWRAPTKFDNRLLIIVGLTLVAYGNWRMLGYSPLMDWWPVVAAGAIQGAGLGMLMPALTRAAFSTLEPQFRAEGTVLFNLSRLYGSTIGIAVVQIYFYSNTQSMHLALANNLRPYRIGGDALSGQALALMNELVTGQAAVVAVIGQFKLLMIAMLIVSPLVLLLRKPRPGLVPGVAK</sequence>
<name>A0ABV2JU29_9GAMM</name>
<accession>A0ABV2JU29</accession>
<evidence type="ECO:0000256" key="7">
    <source>
        <dbReference type="ARBA" id="ARBA00023136"/>
    </source>
</evidence>
<feature type="transmembrane region" description="Helical" evidence="8">
    <location>
        <begin position="336"/>
        <end position="355"/>
    </location>
</feature>
<feature type="transmembrane region" description="Helical" evidence="8">
    <location>
        <begin position="400"/>
        <end position="422"/>
    </location>
</feature>
<dbReference type="Proteomes" id="UP001549184">
    <property type="component" value="Unassembled WGS sequence"/>
</dbReference>
<evidence type="ECO:0000256" key="1">
    <source>
        <dbReference type="ARBA" id="ARBA00004651"/>
    </source>
</evidence>
<keyword evidence="4" id="KW-1003">Cell membrane</keyword>
<comment type="caution">
    <text evidence="10">The sequence shown here is derived from an EMBL/GenBank/DDBJ whole genome shotgun (WGS) entry which is preliminary data.</text>
</comment>
<dbReference type="InterPro" id="IPR011701">
    <property type="entry name" value="MFS"/>
</dbReference>
<dbReference type="NCBIfam" id="TIGR00711">
    <property type="entry name" value="efflux_EmrB"/>
    <property type="match status" value="1"/>
</dbReference>
<feature type="domain" description="Major facilitator superfamily (MFS) profile" evidence="9">
    <location>
        <begin position="17"/>
        <end position="494"/>
    </location>
</feature>
<evidence type="ECO:0000256" key="4">
    <source>
        <dbReference type="ARBA" id="ARBA00022475"/>
    </source>
</evidence>
<protein>
    <submittedName>
        <fullName evidence="10">DHA2 family multidrug resistance protein</fullName>
    </submittedName>
</protein>
<evidence type="ECO:0000256" key="3">
    <source>
        <dbReference type="ARBA" id="ARBA00022448"/>
    </source>
</evidence>
<dbReference type="RefSeq" id="WP_354012695.1">
    <property type="nucleotide sequence ID" value="NZ_JBEPMU010000001.1"/>
</dbReference>
<feature type="transmembrane region" description="Helical" evidence="8">
    <location>
        <begin position="169"/>
        <end position="190"/>
    </location>
</feature>
<reference evidence="10 11" key="1">
    <citation type="submission" date="2024-06" db="EMBL/GenBank/DDBJ databases">
        <title>Sorghum-associated microbial communities from plants grown in Nebraska, USA.</title>
        <authorList>
            <person name="Schachtman D."/>
        </authorList>
    </citation>
    <scope>NUCLEOTIDE SEQUENCE [LARGE SCALE GENOMIC DNA]</scope>
    <source>
        <strain evidence="10 11">1073</strain>
    </source>
</reference>
<feature type="transmembrane region" description="Helical" evidence="8">
    <location>
        <begin position="306"/>
        <end position="324"/>
    </location>
</feature>
<feature type="transmembrane region" description="Helical" evidence="8">
    <location>
        <begin position="112"/>
        <end position="130"/>
    </location>
</feature>
<feature type="transmembrane region" description="Helical" evidence="8">
    <location>
        <begin position="463"/>
        <end position="488"/>
    </location>
</feature>
<evidence type="ECO:0000313" key="10">
    <source>
        <dbReference type="EMBL" id="MET3651248.1"/>
    </source>
</evidence>
<gene>
    <name evidence="10" type="ORF">ABIC75_000950</name>
</gene>
<evidence type="ECO:0000256" key="8">
    <source>
        <dbReference type="SAM" id="Phobius"/>
    </source>
</evidence>
<feature type="transmembrane region" description="Helical" evidence="8">
    <location>
        <begin position="202"/>
        <end position="221"/>
    </location>
</feature>
<dbReference type="PANTHER" id="PTHR42718:SF9">
    <property type="entry name" value="MAJOR FACILITATOR SUPERFAMILY MULTIDRUG TRANSPORTER MFSC"/>
    <property type="match status" value="1"/>
</dbReference>
<evidence type="ECO:0000256" key="2">
    <source>
        <dbReference type="ARBA" id="ARBA00008537"/>
    </source>
</evidence>
<evidence type="ECO:0000259" key="9">
    <source>
        <dbReference type="PROSITE" id="PS50850"/>
    </source>
</evidence>
<keyword evidence="11" id="KW-1185">Reference proteome</keyword>
<feature type="transmembrane region" description="Helical" evidence="8">
    <location>
        <begin position="265"/>
        <end position="286"/>
    </location>
</feature>
<proteinExistence type="inferred from homology"/>
<feature type="transmembrane region" description="Helical" evidence="8">
    <location>
        <begin position="53"/>
        <end position="71"/>
    </location>
</feature>
<dbReference type="Gene3D" id="1.20.1250.20">
    <property type="entry name" value="MFS general substrate transporter like domains"/>
    <property type="match status" value="1"/>
</dbReference>
<dbReference type="PROSITE" id="PS50850">
    <property type="entry name" value="MFS"/>
    <property type="match status" value="1"/>
</dbReference>
<comment type="similarity">
    <text evidence="2">Belongs to the major facilitator superfamily. EmrB family.</text>
</comment>
<feature type="transmembrane region" description="Helical" evidence="8">
    <location>
        <begin position="142"/>
        <end position="163"/>
    </location>
</feature>
<dbReference type="InterPro" id="IPR020846">
    <property type="entry name" value="MFS_dom"/>
</dbReference>
<keyword evidence="7 8" id="KW-0472">Membrane</keyword>
<dbReference type="PANTHER" id="PTHR42718">
    <property type="entry name" value="MAJOR FACILITATOR SUPERFAMILY MULTIDRUG TRANSPORTER MFSC"/>
    <property type="match status" value="1"/>
</dbReference>
<evidence type="ECO:0000256" key="5">
    <source>
        <dbReference type="ARBA" id="ARBA00022692"/>
    </source>
</evidence>
<organism evidence="10 11">
    <name type="scientific">Dyella japonica</name>
    <dbReference type="NCBI Taxonomy" id="231455"/>
    <lineage>
        <taxon>Bacteria</taxon>
        <taxon>Pseudomonadati</taxon>
        <taxon>Pseudomonadota</taxon>
        <taxon>Gammaproteobacteria</taxon>
        <taxon>Lysobacterales</taxon>
        <taxon>Rhodanobacteraceae</taxon>
        <taxon>Dyella</taxon>
    </lineage>
</organism>
<comment type="subcellular location">
    <subcellularLocation>
        <location evidence="1">Cell membrane</location>
        <topology evidence="1">Multi-pass membrane protein</topology>
    </subcellularLocation>
</comment>
<dbReference type="Pfam" id="PF07690">
    <property type="entry name" value="MFS_1"/>
    <property type="match status" value="1"/>
</dbReference>
<feature type="transmembrane region" description="Helical" evidence="8">
    <location>
        <begin position="83"/>
        <end position="100"/>
    </location>
</feature>
<evidence type="ECO:0000313" key="11">
    <source>
        <dbReference type="Proteomes" id="UP001549184"/>
    </source>
</evidence>
<evidence type="ECO:0000256" key="6">
    <source>
        <dbReference type="ARBA" id="ARBA00022989"/>
    </source>
</evidence>
<feature type="transmembrane region" description="Helical" evidence="8">
    <location>
        <begin position="233"/>
        <end position="253"/>
    </location>
</feature>
<feature type="transmembrane region" description="Helical" evidence="8">
    <location>
        <begin position="361"/>
        <end position="379"/>
    </location>
</feature>
<keyword evidence="3" id="KW-0813">Transport</keyword>
<dbReference type="InterPro" id="IPR004638">
    <property type="entry name" value="EmrB-like"/>
</dbReference>
<dbReference type="SUPFAM" id="SSF103473">
    <property type="entry name" value="MFS general substrate transporter"/>
    <property type="match status" value="1"/>
</dbReference>
<dbReference type="EMBL" id="JBEPMU010000001">
    <property type="protein sequence ID" value="MET3651248.1"/>
    <property type="molecule type" value="Genomic_DNA"/>
</dbReference>
<keyword evidence="5 8" id="KW-0812">Transmembrane</keyword>